<dbReference type="AlphaFoldDB" id="A0A1H9R6A4"/>
<proteinExistence type="predicted"/>
<dbReference type="SUPFAM" id="SSF53335">
    <property type="entry name" value="S-adenosyl-L-methionine-dependent methyltransferases"/>
    <property type="match status" value="1"/>
</dbReference>
<sequence>MYLCTFINYNERGVTSFLAMTMYEKTFPNKRFKHTLEFLNKHISTSETILDLGVENPFSKIMKEEGFSVKNTSGEDLDLNQNVFSTAKTDVVTAFEIFEHLLNPYTILSEIKSDKLFISIPMRLWFSPAYRSKTDMWDRHYHEFEDWQLDWLLEKAGWKIINRQKWTNPVKKIGIRPLLRYFTNRYYIVYAERA</sequence>
<name>A0A1H9R6A4_FLAFI</name>
<dbReference type="Pfam" id="PF13489">
    <property type="entry name" value="Methyltransf_23"/>
    <property type="match status" value="1"/>
</dbReference>
<dbReference type="Proteomes" id="UP000183658">
    <property type="component" value="Unassembled WGS sequence"/>
</dbReference>
<dbReference type="Gene3D" id="3.40.50.150">
    <property type="entry name" value="Vaccinia Virus protein VP39"/>
    <property type="match status" value="1"/>
</dbReference>
<dbReference type="EMBL" id="FOFZ01000019">
    <property type="protein sequence ID" value="SER67473.1"/>
    <property type="molecule type" value="Genomic_DNA"/>
</dbReference>
<evidence type="ECO:0008006" key="3">
    <source>
        <dbReference type="Google" id="ProtNLM"/>
    </source>
</evidence>
<evidence type="ECO:0000313" key="1">
    <source>
        <dbReference type="EMBL" id="SER67473.1"/>
    </source>
</evidence>
<evidence type="ECO:0000313" key="2">
    <source>
        <dbReference type="Proteomes" id="UP000183658"/>
    </source>
</evidence>
<gene>
    <name evidence="1" type="ORF">SAMN05444355_11911</name>
</gene>
<protein>
    <recommendedName>
        <fullName evidence="3">Methyltransferase</fullName>
    </recommendedName>
</protein>
<dbReference type="InterPro" id="IPR029063">
    <property type="entry name" value="SAM-dependent_MTases_sf"/>
</dbReference>
<keyword evidence="2" id="KW-1185">Reference proteome</keyword>
<reference evidence="2" key="1">
    <citation type="submission" date="2016-10" db="EMBL/GenBank/DDBJ databases">
        <authorList>
            <person name="Varghese N."/>
            <person name="Submissions S."/>
        </authorList>
    </citation>
    <scope>NUCLEOTIDE SEQUENCE [LARGE SCALE GENOMIC DNA]</scope>
    <source>
        <strain evidence="2">DSM 15719</strain>
    </source>
</reference>
<accession>A0A1H9R6A4</accession>
<organism evidence="1 2">
    <name type="scientific">Flavobacterium frigoris</name>
    <dbReference type="NCBI Taxonomy" id="229204"/>
    <lineage>
        <taxon>Bacteria</taxon>
        <taxon>Pseudomonadati</taxon>
        <taxon>Bacteroidota</taxon>
        <taxon>Flavobacteriia</taxon>
        <taxon>Flavobacteriales</taxon>
        <taxon>Flavobacteriaceae</taxon>
        <taxon>Flavobacterium</taxon>
    </lineage>
</organism>